<dbReference type="CDD" id="cd09110">
    <property type="entry name" value="PLDc_CLS_1"/>
    <property type="match status" value="1"/>
</dbReference>
<reference evidence="2 3" key="1">
    <citation type="submission" date="2024-06" db="EMBL/GenBank/DDBJ databases">
        <title>Genomic Encyclopedia of Type Strains, Phase IV (KMG-IV): sequencing the most valuable type-strain genomes for metagenomic binning, comparative biology and taxonomic classification.</title>
        <authorList>
            <person name="Goeker M."/>
        </authorList>
    </citation>
    <scope>NUCLEOTIDE SEQUENCE [LARGE SCALE GENOMIC DNA]</scope>
    <source>
        <strain evidence="2 3">DSM 23520</strain>
    </source>
</reference>
<evidence type="ECO:0000313" key="2">
    <source>
        <dbReference type="EMBL" id="MET3684180.1"/>
    </source>
</evidence>
<dbReference type="PANTHER" id="PTHR21248">
    <property type="entry name" value="CARDIOLIPIN SYNTHASE"/>
    <property type="match status" value="1"/>
</dbReference>
<dbReference type="PROSITE" id="PS50035">
    <property type="entry name" value="PLD"/>
    <property type="match status" value="2"/>
</dbReference>
<dbReference type="Gene3D" id="3.30.870.10">
    <property type="entry name" value="Endonuclease Chain A"/>
    <property type="match status" value="2"/>
</dbReference>
<dbReference type="PANTHER" id="PTHR21248:SF7">
    <property type="entry name" value="MINOR CARDIOLIPIN SYNTHASE CLSB"/>
    <property type="match status" value="1"/>
</dbReference>
<dbReference type="Pfam" id="PF13091">
    <property type="entry name" value="PLDc_2"/>
    <property type="match status" value="2"/>
</dbReference>
<name>A0ABV2KZR5_9BACI</name>
<organism evidence="2 3">
    <name type="scientific">Alkalibacillus flavidus</name>
    <dbReference type="NCBI Taxonomy" id="546021"/>
    <lineage>
        <taxon>Bacteria</taxon>
        <taxon>Bacillati</taxon>
        <taxon>Bacillota</taxon>
        <taxon>Bacilli</taxon>
        <taxon>Bacillales</taxon>
        <taxon>Bacillaceae</taxon>
        <taxon>Alkalibacillus</taxon>
    </lineage>
</organism>
<comment type="caution">
    <text evidence="2">The sequence shown here is derived from an EMBL/GenBank/DDBJ whole genome shotgun (WGS) entry which is preliminary data.</text>
</comment>
<keyword evidence="2" id="KW-0808">Transferase</keyword>
<dbReference type="InterPro" id="IPR001736">
    <property type="entry name" value="PLipase_D/transphosphatidylase"/>
</dbReference>
<keyword evidence="3" id="KW-1185">Reference proteome</keyword>
<proteinExistence type="predicted"/>
<dbReference type="GO" id="GO:0016740">
    <property type="term" value="F:transferase activity"/>
    <property type="evidence" value="ECO:0007669"/>
    <property type="project" value="UniProtKB-KW"/>
</dbReference>
<dbReference type="SMART" id="SM00155">
    <property type="entry name" value="PLDc"/>
    <property type="match status" value="2"/>
</dbReference>
<dbReference type="EMBL" id="JBEPMX010000013">
    <property type="protein sequence ID" value="MET3684180.1"/>
    <property type="molecule type" value="Genomic_DNA"/>
</dbReference>
<dbReference type="EC" id="2.7.8.-" evidence="2"/>
<dbReference type="InterPro" id="IPR025202">
    <property type="entry name" value="PLD-like_dom"/>
</dbReference>
<evidence type="ECO:0000259" key="1">
    <source>
        <dbReference type="PROSITE" id="PS50035"/>
    </source>
</evidence>
<dbReference type="RefSeq" id="WP_354221280.1">
    <property type="nucleotide sequence ID" value="NZ_JBEPMX010000013.1"/>
</dbReference>
<gene>
    <name evidence="2" type="ORF">ABID56_002306</name>
</gene>
<sequence>MWALIIIAIMILIAIVRPDQKPYHQPSPYPPTDANVTFFSNGHDLFRHYIETLQSANKWILVQFFIIKDDTFSDEVLSVLRDKATSGVSVYLLVDFIGARAISKSNLEALDHAGFHVIFSNRFRLRRPFSSLNRRNHRKISVIDGDTGFLGGFNIGDQYVNQGGKFANWRDYHLQLTGSIVDHLTTQFCSDWFDNTGESLSFSKLNKRRGLSQVQLIPSANGLLEDTFIRWIQQAEHTIQIGTPYFIPSKRLMNVLVDKMQSGVHVTILYPHDSDHPLVKEASAPYLKQIATYGGSVYLFYNGFYHAKLFMMDDQFIDIGTANFDRRSLFVNDEVKLVTKDLRVVNQIKHEFQRDVDASINLYDDWFKTPNAFMFRLKQLIARLLRPFL</sequence>
<feature type="domain" description="PLD phosphodiesterase" evidence="1">
    <location>
        <begin position="132"/>
        <end position="159"/>
    </location>
</feature>
<dbReference type="Proteomes" id="UP001549167">
    <property type="component" value="Unassembled WGS sequence"/>
</dbReference>
<evidence type="ECO:0000313" key="3">
    <source>
        <dbReference type="Proteomes" id="UP001549167"/>
    </source>
</evidence>
<dbReference type="SUPFAM" id="SSF56024">
    <property type="entry name" value="Phospholipase D/nuclease"/>
    <property type="match status" value="2"/>
</dbReference>
<protein>
    <submittedName>
        <fullName evidence="2">Cardiolipin synthase</fullName>
        <ecNumber evidence="2">2.7.8.-</ecNumber>
    </submittedName>
</protein>
<feature type="domain" description="PLD phosphodiesterase" evidence="1">
    <location>
        <begin position="301"/>
        <end position="328"/>
    </location>
</feature>
<dbReference type="CDD" id="cd09112">
    <property type="entry name" value="PLDc_CLS_2"/>
    <property type="match status" value="1"/>
</dbReference>
<accession>A0ABV2KZR5</accession>